<evidence type="ECO:0000256" key="3">
    <source>
        <dbReference type="ARBA" id="ARBA00023274"/>
    </source>
</evidence>
<dbReference type="PIRSF" id="PIRSF002131">
    <property type="entry name" value="Ribosomal_S11"/>
    <property type="match status" value="1"/>
</dbReference>
<comment type="caution">
    <text evidence="5">The sequence shown here is derived from an EMBL/GenBank/DDBJ whole genome shotgun (WGS) entry which is preliminary data.</text>
</comment>
<dbReference type="PANTHER" id="PTHR11759">
    <property type="entry name" value="40S RIBOSOMAL PROTEIN S14/30S RIBOSOMAL PROTEIN S11"/>
    <property type="match status" value="1"/>
</dbReference>
<evidence type="ECO:0000313" key="6">
    <source>
        <dbReference type="Proteomes" id="UP000229241"/>
    </source>
</evidence>
<comment type="similarity">
    <text evidence="1 4">Belongs to the universal ribosomal protein uS11 family.</text>
</comment>
<keyword evidence="2 4" id="KW-0689">Ribosomal protein</keyword>
<dbReference type="Gene3D" id="3.30.420.80">
    <property type="entry name" value="Ribosomal protein S11"/>
    <property type="match status" value="1"/>
</dbReference>
<dbReference type="GO" id="GO:0006412">
    <property type="term" value="P:translation"/>
    <property type="evidence" value="ECO:0007669"/>
    <property type="project" value="UniProtKB-UniRule"/>
</dbReference>
<dbReference type="HAMAP" id="MF_01310">
    <property type="entry name" value="Ribosomal_uS11"/>
    <property type="match status" value="1"/>
</dbReference>
<comment type="function">
    <text evidence="4">Located on the platform of the 30S subunit, it bridges several disparate RNA helices of the 16S rRNA. Forms part of the Shine-Dalgarno cleft in the 70S ribosome.</text>
</comment>
<accession>A0A2H0EEE5</accession>
<gene>
    <name evidence="4" type="primary">rpsK</name>
    <name evidence="5" type="ORF">COW77_01315</name>
</gene>
<dbReference type="GO" id="GO:0003735">
    <property type="term" value="F:structural constituent of ribosome"/>
    <property type="evidence" value="ECO:0007669"/>
    <property type="project" value="InterPro"/>
</dbReference>
<dbReference type="GO" id="GO:1990904">
    <property type="term" value="C:ribonucleoprotein complex"/>
    <property type="evidence" value="ECO:0007669"/>
    <property type="project" value="UniProtKB-KW"/>
</dbReference>
<dbReference type="Pfam" id="PF00411">
    <property type="entry name" value="Ribosomal_S11"/>
    <property type="match status" value="1"/>
</dbReference>
<dbReference type="NCBIfam" id="NF003698">
    <property type="entry name" value="PRK05309.1"/>
    <property type="match status" value="1"/>
</dbReference>
<dbReference type="GO" id="GO:0005840">
    <property type="term" value="C:ribosome"/>
    <property type="evidence" value="ECO:0007669"/>
    <property type="project" value="UniProtKB-KW"/>
</dbReference>
<reference evidence="5 6" key="1">
    <citation type="submission" date="2017-09" db="EMBL/GenBank/DDBJ databases">
        <title>Depth-based differentiation of microbial function through sediment-hosted aquifers and enrichment of novel symbionts in the deep terrestrial subsurface.</title>
        <authorList>
            <person name="Probst A.J."/>
            <person name="Ladd B."/>
            <person name="Jarett J.K."/>
            <person name="Geller-Mcgrath D.E."/>
            <person name="Sieber C.M."/>
            <person name="Emerson J.B."/>
            <person name="Anantharaman K."/>
            <person name="Thomas B.C."/>
            <person name="Malmstrom R."/>
            <person name="Stieglmeier M."/>
            <person name="Klingl A."/>
            <person name="Woyke T."/>
            <person name="Ryan C.M."/>
            <person name="Banfield J.F."/>
        </authorList>
    </citation>
    <scope>NUCLEOTIDE SEQUENCE [LARGE SCALE GENOMIC DNA]</scope>
    <source>
        <strain evidence="5">CG18_big_fil_WC_8_21_14_2_50_39_7</strain>
    </source>
</reference>
<evidence type="ECO:0000256" key="1">
    <source>
        <dbReference type="ARBA" id="ARBA00006194"/>
    </source>
</evidence>
<evidence type="ECO:0000256" key="2">
    <source>
        <dbReference type="ARBA" id="ARBA00022980"/>
    </source>
</evidence>
<keyword evidence="4" id="KW-0694">RNA-binding</keyword>
<proteinExistence type="inferred from homology"/>
<sequence length="152" mass="16350">MGKKKIIKKSEEEILREKDKLETTISKAAAGKNIGAKKIESGRVYINATYNNTLLTVTDRSGNVITWASAGSLGFSGPKKATPFAASKVVSVISEKLKKIGFSNLEVIVKGVGTGRDSSIRSLANQGFNILSIKDMTPVPHNGPRPPKVRRV</sequence>
<keyword evidence="4" id="KW-0699">rRNA-binding</keyword>
<dbReference type="AlphaFoldDB" id="A0A2H0EEE5"/>
<protein>
    <recommendedName>
        <fullName evidence="4">Small ribosomal subunit protein uS11</fullName>
    </recommendedName>
</protein>
<dbReference type="InterPro" id="IPR036967">
    <property type="entry name" value="Ribosomal_uS11_sf"/>
</dbReference>
<organism evidence="5 6">
    <name type="scientific">Candidatus Wolfebacteria bacterium CG18_big_fil_WC_8_21_14_2_50_39_7</name>
    <dbReference type="NCBI Taxonomy" id="1975071"/>
    <lineage>
        <taxon>Bacteria</taxon>
        <taxon>Candidatus Wolfeibacteriota</taxon>
    </lineage>
</organism>
<keyword evidence="3 4" id="KW-0687">Ribonucleoprotein</keyword>
<evidence type="ECO:0000256" key="4">
    <source>
        <dbReference type="HAMAP-Rule" id="MF_01310"/>
    </source>
</evidence>
<dbReference type="EMBL" id="PCTX01000039">
    <property type="protein sequence ID" value="PIP92190.1"/>
    <property type="molecule type" value="Genomic_DNA"/>
</dbReference>
<dbReference type="Proteomes" id="UP000229241">
    <property type="component" value="Unassembled WGS sequence"/>
</dbReference>
<evidence type="ECO:0000313" key="5">
    <source>
        <dbReference type="EMBL" id="PIP92190.1"/>
    </source>
</evidence>
<comment type="subunit">
    <text evidence="4">Part of the 30S ribosomal subunit. Interacts with proteins S7 and S18. Binds to IF-3.</text>
</comment>
<dbReference type="InterPro" id="IPR001971">
    <property type="entry name" value="Ribosomal_uS11"/>
</dbReference>
<dbReference type="GO" id="GO:0019843">
    <property type="term" value="F:rRNA binding"/>
    <property type="evidence" value="ECO:0007669"/>
    <property type="project" value="UniProtKB-UniRule"/>
</dbReference>
<name>A0A2H0EEE5_9BACT</name>
<dbReference type="SUPFAM" id="SSF53137">
    <property type="entry name" value="Translational machinery components"/>
    <property type="match status" value="1"/>
</dbReference>